<comment type="caution">
    <text evidence="2">The sequence shown here is derived from an EMBL/GenBank/DDBJ whole genome shotgun (WGS) entry which is preliminary data.</text>
</comment>
<dbReference type="PANTHER" id="PTHR37984:SF11">
    <property type="entry name" value="INTEGRASE CATALYTIC DOMAIN-CONTAINING PROTEIN"/>
    <property type="match status" value="1"/>
</dbReference>
<dbReference type="CDD" id="cd09274">
    <property type="entry name" value="RNase_HI_RT_Ty3"/>
    <property type="match status" value="1"/>
</dbReference>
<organism evidence="2 3">
    <name type="scientific">Bugula neritina</name>
    <name type="common">Brown bryozoan</name>
    <name type="synonym">Sertularia neritina</name>
    <dbReference type="NCBI Taxonomy" id="10212"/>
    <lineage>
        <taxon>Eukaryota</taxon>
        <taxon>Metazoa</taxon>
        <taxon>Spiralia</taxon>
        <taxon>Lophotrochozoa</taxon>
        <taxon>Bryozoa</taxon>
        <taxon>Gymnolaemata</taxon>
        <taxon>Cheilostomatida</taxon>
        <taxon>Flustrina</taxon>
        <taxon>Buguloidea</taxon>
        <taxon>Bugulidae</taxon>
        <taxon>Bugula</taxon>
    </lineage>
</organism>
<dbReference type="AlphaFoldDB" id="A0A7J7K6Z4"/>
<protein>
    <recommendedName>
        <fullName evidence="1">Reverse transcriptase/retrotransposon-derived protein RNase H-like domain-containing protein</fullName>
    </recommendedName>
</protein>
<dbReference type="OrthoDB" id="10068564at2759"/>
<dbReference type="InterPro" id="IPR041577">
    <property type="entry name" value="RT_RNaseH_2"/>
</dbReference>
<name>A0A7J7K6Z4_BUGNE</name>
<dbReference type="InterPro" id="IPR043128">
    <property type="entry name" value="Rev_trsase/Diguanyl_cyclase"/>
</dbReference>
<dbReference type="PANTHER" id="PTHR37984">
    <property type="entry name" value="PROTEIN CBG26694"/>
    <property type="match status" value="1"/>
</dbReference>
<reference evidence="2" key="1">
    <citation type="submission" date="2020-06" db="EMBL/GenBank/DDBJ databases">
        <title>Draft genome of Bugula neritina, a colonial animal packing powerful symbionts and potential medicines.</title>
        <authorList>
            <person name="Rayko M."/>
        </authorList>
    </citation>
    <scope>NUCLEOTIDE SEQUENCE [LARGE SCALE GENOMIC DNA]</scope>
    <source>
        <strain evidence="2">Kwan_BN1</strain>
    </source>
</reference>
<dbReference type="EMBL" id="VXIV02001086">
    <property type="protein sequence ID" value="KAF6034400.1"/>
    <property type="molecule type" value="Genomic_DNA"/>
</dbReference>
<evidence type="ECO:0000313" key="3">
    <source>
        <dbReference type="Proteomes" id="UP000593567"/>
    </source>
</evidence>
<keyword evidence="3" id="KW-1185">Reference proteome</keyword>
<feature type="domain" description="Reverse transcriptase/retrotransposon-derived protein RNase H-like" evidence="1">
    <location>
        <begin position="44"/>
        <end position="141"/>
    </location>
</feature>
<dbReference type="InterPro" id="IPR043502">
    <property type="entry name" value="DNA/RNA_pol_sf"/>
</dbReference>
<proteinExistence type="predicted"/>
<dbReference type="SUPFAM" id="SSF56672">
    <property type="entry name" value="DNA/RNA polymerases"/>
    <property type="match status" value="1"/>
</dbReference>
<dbReference type="Gene3D" id="3.30.70.270">
    <property type="match status" value="1"/>
</dbReference>
<dbReference type="Pfam" id="PF17919">
    <property type="entry name" value="RT_RNaseH_2"/>
    <property type="match status" value="1"/>
</dbReference>
<accession>A0A7J7K6Z4</accession>
<dbReference type="InterPro" id="IPR050951">
    <property type="entry name" value="Retrovirus_Pol_polyprotein"/>
</dbReference>
<sequence length="194" mass="22234">MWNYWQLTNRFMAMAQRKFHGASDLATVAEPIRCVTHKAVKFTWGNEQQIAFEKVKLLMARSETLAHYDPDAKTTVIADASSYGLGAVLLQKGRHGERVVAYGHRSLSQVERRYSQTEREALALVFGCEQFMLYLLGDEFDLVTNHKPLKSILNRPDSKPTSRVECWALRLQCFKFEVVYKKGISNVADPLSRF</sequence>
<gene>
    <name evidence="2" type="ORF">EB796_007292</name>
</gene>
<evidence type="ECO:0000313" key="2">
    <source>
        <dbReference type="EMBL" id="KAF6034400.1"/>
    </source>
</evidence>
<evidence type="ECO:0000259" key="1">
    <source>
        <dbReference type="Pfam" id="PF17919"/>
    </source>
</evidence>
<dbReference type="Proteomes" id="UP000593567">
    <property type="component" value="Unassembled WGS sequence"/>
</dbReference>